<name>A0A814E1F5_9BILA</name>
<dbReference type="NCBIfam" id="TIGR00495">
    <property type="entry name" value="crvDNA_42K"/>
    <property type="match status" value="1"/>
</dbReference>
<dbReference type="InterPro" id="IPR000994">
    <property type="entry name" value="Pept_M24"/>
</dbReference>
<comment type="caution">
    <text evidence="4">The sequence shown here is derived from an EMBL/GenBank/DDBJ whole genome shotgun (WGS) entry which is preliminary data.</text>
</comment>
<dbReference type="InterPro" id="IPR036388">
    <property type="entry name" value="WH-like_DNA-bd_sf"/>
</dbReference>
<feature type="domain" description="Peptidase M24" evidence="3">
    <location>
        <begin position="36"/>
        <end position="189"/>
    </location>
</feature>
<reference evidence="4" key="1">
    <citation type="submission" date="2021-02" db="EMBL/GenBank/DDBJ databases">
        <authorList>
            <person name="Nowell W R."/>
        </authorList>
    </citation>
    <scope>NUCLEOTIDE SEQUENCE</scope>
</reference>
<dbReference type="CDD" id="cd01089">
    <property type="entry name" value="PA2G4-like"/>
    <property type="match status" value="1"/>
</dbReference>
<dbReference type="SUPFAM" id="SSF55920">
    <property type="entry name" value="Creatinase/aminopeptidase"/>
    <property type="match status" value="1"/>
</dbReference>
<dbReference type="EMBL" id="CAJOAZ010002952">
    <property type="protein sequence ID" value="CAF3973244.1"/>
    <property type="molecule type" value="Genomic_DNA"/>
</dbReference>
<gene>
    <name evidence="4" type="ORF">JYZ213_LOCUS14060</name>
    <name evidence="5" type="ORF">OXD698_LOCUS27951</name>
</gene>
<feature type="region of interest" description="Disordered" evidence="2">
    <location>
        <begin position="1"/>
        <end position="22"/>
    </location>
</feature>
<feature type="region of interest" description="Disordered" evidence="2">
    <location>
        <begin position="374"/>
        <end position="429"/>
    </location>
</feature>
<dbReference type="FunFam" id="3.90.230.10:FF:000013">
    <property type="entry name" value="DNA-binding protein, 42 kDa"/>
    <property type="match status" value="1"/>
</dbReference>
<dbReference type="EMBL" id="CAJNOG010000115">
    <property type="protein sequence ID" value="CAF0964754.1"/>
    <property type="molecule type" value="Genomic_DNA"/>
</dbReference>
<dbReference type="FunFam" id="1.10.10.10:FF:000029">
    <property type="entry name" value="Proliferation-associated 2G4, a"/>
    <property type="match status" value="1"/>
</dbReference>
<dbReference type="Proteomes" id="UP000663844">
    <property type="component" value="Unassembled WGS sequence"/>
</dbReference>
<dbReference type="Gene3D" id="3.90.230.10">
    <property type="entry name" value="Creatinase/methionine aminopeptidase superfamily"/>
    <property type="match status" value="1"/>
</dbReference>
<evidence type="ECO:0000313" key="5">
    <source>
        <dbReference type="EMBL" id="CAF3973244.1"/>
    </source>
</evidence>
<evidence type="ECO:0000313" key="4">
    <source>
        <dbReference type="EMBL" id="CAF0964754.1"/>
    </source>
</evidence>
<dbReference type="Pfam" id="PF00557">
    <property type="entry name" value="Peptidase_M24"/>
    <property type="match status" value="1"/>
</dbReference>
<sequence>MSSSRSASIASSSDESTSSKTAQEETIANDLVVTKFKMASEITQRVLREVIDRCIPGTSIRETCIYGDKRLDEETLRVFKKDKDVKKGIAFPTCLSVNKYICHFSPLVSDPDMILKDNDVVKIDLGCHIDGYIAVAAHTIVIGATREKKVTGRRADCILAAYYAAEAALRLIKPGENNIAVTEMIDRIANVYHCKPVEGMISSQMSRGIIDGEKKIYQNPSEMQRRDNEKEEFALHEVYAVDILVSSGEGKPRETDIRTTVYKKKDFVYQLRMKSSRVFLSEVEKRFTLMPFTLRHFEDEKRARMGVIECANHDLVEPYPVYQEKDSEFVAQFKFTLLLMPNGQMKITGLPIDLDLYESEYKITDSDIKQLLTSSTQKKKKNKKKKKSTTGQGASALDNVEAVEDDGDEDFEDEPDEKTKKKTKPKQNK</sequence>
<dbReference type="AlphaFoldDB" id="A0A814E1F5"/>
<evidence type="ECO:0000313" key="6">
    <source>
        <dbReference type="Proteomes" id="UP000663845"/>
    </source>
</evidence>
<organism evidence="4 6">
    <name type="scientific">Adineta steineri</name>
    <dbReference type="NCBI Taxonomy" id="433720"/>
    <lineage>
        <taxon>Eukaryota</taxon>
        <taxon>Metazoa</taxon>
        <taxon>Spiralia</taxon>
        <taxon>Gnathifera</taxon>
        <taxon>Rotifera</taxon>
        <taxon>Eurotatoria</taxon>
        <taxon>Bdelloidea</taxon>
        <taxon>Adinetida</taxon>
        <taxon>Adinetidae</taxon>
        <taxon>Adineta</taxon>
    </lineage>
</organism>
<feature type="compositionally biased region" description="Basic residues" evidence="2">
    <location>
        <begin position="377"/>
        <end position="388"/>
    </location>
</feature>
<evidence type="ECO:0000256" key="1">
    <source>
        <dbReference type="ARBA" id="ARBA00007319"/>
    </source>
</evidence>
<dbReference type="PANTHER" id="PTHR10804">
    <property type="entry name" value="PROTEASE FAMILY M24 METHIONYL AMINOPEPTIDASE, AMINOPEPTIDASE P"/>
    <property type="match status" value="1"/>
</dbReference>
<evidence type="ECO:0000259" key="3">
    <source>
        <dbReference type="Pfam" id="PF00557"/>
    </source>
</evidence>
<dbReference type="Gene3D" id="1.10.10.10">
    <property type="entry name" value="Winged helix-like DNA-binding domain superfamily/Winged helix DNA-binding domain"/>
    <property type="match status" value="1"/>
</dbReference>
<dbReference type="InterPro" id="IPR047113">
    <property type="entry name" value="PA2G4/ARX1"/>
</dbReference>
<dbReference type="SUPFAM" id="SSF46785">
    <property type="entry name" value="Winged helix' DNA-binding domain"/>
    <property type="match status" value="1"/>
</dbReference>
<dbReference type="Proteomes" id="UP000663845">
    <property type="component" value="Unassembled WGS sequence"/>
</dbReference>
<dbReference type="PANTHER" id="PTHR10804:SF11">
    <property type="entry name" value="PROLIFERATION-ASSOCIATED PROTEIN 2G4"/>
    <property type="match status" value="1"/>
</dbReference>
<feature type="compositionally biased region" description="Low complexity" evidence="2">
    <location>
        <begin position="1"/>
        <end position="19"/>
    </location>
</feature>
<dbReference type="InterPro" id="IPR004545">
    <property type="entry name" value="PA2G4"/>
</dbReference>
<proteinExistence type="inferred from homology"/>
<comment type="similarity">
    <text evidence="1">Belongs to the peptidase M24 family.</text>
</comment>
<protein>
    <recommendedName>
        <fullName evidence="3">Peptidase M24 domain-containing protein</fullName>
    </recommendedName>
</protein>
<evidence type="ECO:0000256" key="2">
    <source>
        <dbReference type="SAM" id="MobiDB-lite"/>
    </source>
</evidence>
<feature type="compositionally biased region" description="Acidic residues" evidence="2">
    <location>
        <begin position="401"/>
        <end position="416"/>
    </location>
</feature>
<accession>A0A814E1F5</accession>
<dbReference type="InterPro" id="IPR036390">
    <property type="entry name" value="WH_DNA-bd_sf"/>
</dbReference>
<dbReference type="InterPro" id="IPR036005">
    <property type="entry name" value="Creatinase/aminopeptidase-like"/>
</dbReference>
<feature type="compositionally biased region" description="Basic residues" evidence="2">
    <location>
        <begin position="420"/>
        <end position="429"/>
    </location>
</feature>